<comment type="similarity">
    <text evidence="12">Belongs to the peroxiredoxin family. BCP/PrxQ subfamily.</text>
</comment>
<comment type="function">
    <text evidence="1">Thiol-specific peroxidase that catalyzes the reduction of hydrogen peroxide and organic hydroperoxides to water and alcohols, respectively. Plays a role in cell protection against oxidative stress by detoxifying peroxides and as sensor of hydrogen peroxide-mediated signaling events.</text>
</comment>
<evidence type="ECO:0000313" key="19">
    <source>
        <dbReference type="EMBL" id="SDH58808.1"/>
    </source>
</evidence>
<dbReference type="GO" id="GO:0008379">
    <property type="term" value="F:thioredoxin peroxidase activity"/>
    <property type="evidence" value="ECO:0007669"/>
    <property type="project" value="TreeGrafter"/>
</dbReference>
<evidence type="ECO:0000256" key="16">
    <source>
        <dbReference type="PIRSR" id="PIRSR000239-1"/>
    </source>
</evidence>
<feature type="active site" description="Cysteine sulfenic acid (-SOH) intermediate; for peroxidase activity" evidence="16">
    <location>
        <position position="66"/>
    </location>
</feature>
<evidence type="ECO:0000256" key="6">
    <source>
        <dbReference type="ARBA" id="ARBA00022946"/>
    </source>
</evidence>
<evidence type="ECO:0000313" key="20">
    <source>
        <dbReference type="Proteomes" id="UP000199045"/>
    </source>
</evidence>
<keyword evidence="7" id="KW-0560">Oxidoreductase</keyword>
<keyword evidence="9" id="KW-1015">Disulfide bond</keyword>
<evidence type="ECO:0000256" key="13">
    <source>
        <dbReference type="ARBA" id="ARBA00042639"/>
    </source>
</evidence>
<dbReference type="PANTHER" id="PTHR42801">
    <property type="entry name" value="THIOREDOXIN-DEPENDENT PEROXIDE REDUCTASE"/>
    <property type="match status" value="1"/>
</dbReference>
<comment type="subunit">
    <text evidence="2">Monomer.</text>
</comment>
<evidence type="ECO:0000256" key="10">
    <source>
        <dbReference type="ARBA" id="ARBA00023284"/>
    </source>
</evidence>
<dbReference type="InterPro" id="IPR036249">
    <property type="entry name" value="Thioredoxin-like_sf"/>
</dbReference>
<organism evidence="19 20">
    <name type="scientific">Chitinophaga filiformis</name>
    <name type="common">Myxococcus filiformis</name>
    <name type="synonym">Flexibacter filiformis</name>
    <dbReference type="NCBI Taxonomy" id="104663"/>
    <lineage>
        <taxon>Bacteria</taxon>
        <taxon>Pseudomonadati</taxon>
        <taxon>Bacteroidota</taxon>
        <taxon>Chitinophagia</taxon>
        <taxon>Chitinophagales</taxon>
        <taxon>Chitinophagaceae</taxon>
        <taxon>Chitinophaga</taxon>
    </lineage>
</organism>
<dbReference type="PROSITE" id="PS51352">
    <property type="entry name" value="THIOREDOXIN_2"/>
    <property type="match status" value="1"/>
</dbReference>
<evidence type="ECO:0000256" key="8">
    <source>
        <dbReference type="ARBA" id="ARBA00023078"/>
    </source>
</evidence>
<evidence type="ECO:0000256" key="2">
    <source>
        <dbReference type="ARBA" id="ARBA00011245"/>
    </source>
</evidence>
<dbReference type="GO" id="GO:0009579">
    <property type="term" value="C:thylakoid"/>
    <property type="evidence" value="ECO:0007669"/>
    <property type="project" value="UniProtKB-SubCell"/>
</dbReference>
<dbReference type="Gene3D" id="3.40.30.10">
    <property type="entry name" value="Glutaredoxin"/>
    <property type="match status" value="1"/>
</dbReference>
<dbReference type="PIRSF" id="PIRSF000239">
    <property type="entry name" value="AHPC"/>
    <property type="match status" value="1"/>
</dbReference>
<dbReference type="InterPro" id="IPR050924">
    <property type="entry name" value="Peroxiredoxin_BCP/PrxQ"/>
</dbReference>
<evidence type="ECO:0000256" key="5">
    <source>
        <dbReference type="ARBA" id="ARBA00022862"/>
    </source>
</evidence>
<evidence type="ECO:0000256" key="12">
    <source>
        <dbReference type="ARBA" id="ARBA00038489"/>
    </source>
</evidence>
<keyword evidence="17" id="KW-0732">Signal</keyword>
<evidence type="ECO:0000256" key="1">
    <source>
        <dbReference type="ARBA" id="ARBA00003330"/>
    </source>
</evidence>
<keyword evidence="4" id="KW-0575">Peroxidase</keyword>
<dbReference type="GO" id="GO:0005737">
    <property type="term" value="C:cytoplasm"/>
    <property type="evidence" value="ECO:0007669"/>
    <property type="project" value="TreeGrafter"/>
</dbReference>
<gene>
    <name evidence="19" type="ORF">SAMN04488121_11538</name>
</gene>
<evidence type="ECO:0000256" key="17">
    <source>
        <dbReference type="SAM" id="SignalP"/>
    </source>
</evidence>
<keyword evidence="10" id="KW-0676">Redox-active center</keyword>
<evidence type="ECO:0000256" key="4">
    <source>
        <dbReference type="ARBA" id="ARBA00022559"/>
    </source>
</evidence>
<dbReference type="STRING" id="104663.SAMN04488121_11538"/>
<dbReference type="CDD" id="cd03017">
    <property type="entry name" value="PRX_BCP"/>
    <property type="match status" value="1"/>
</dbReference>
<dbReference type="InterPro" id="IPR000866">
    <property type="entry name" value="AhpC/TSA"/>
</dbReference>
<dbReference type="EC" id="1.11.1.24" evidence="3"/>
<feature type="domain" description="Thioredoxin" evidence="18">
    <location>
        <begin position="23"/>
        <end position="170"/>
    </location>
</feature>
<evidence type="ECO:0000256" key="11">
    <source>
        <dbReference type="ARBA" id="ARBA00032824"/>
    </source>
</evidence>
<keyword evidence="6" id="KW-0809">Transit peptide</keyword>
<dbReference type="GO" id="GO:0045454">
    <property type="term" value="P:cell redox homeostasis"/>
    <property type="evidence" value="ECO:0007669"/>
    <property type="project" value="TreeGrafter"/>
</dbReference>
<protein>
    <recommendedName>
        <fullName evidence="3">thioredoxin-dependent peroxiredoxin</fullName>
        <ecNumber evidence="3">1.11.1.24</ecNumber>
    </recommendedName>
    <alternativeName>
        <fullName evidence="11">Thioredoxin peroxidase</fullName>
    </alternativeName>
    <alternativeName>
        <fullName evidence="13">Thioredoxin-dependent peroxiredoxin Bcp</fullName>
    </alternativeName>
</protein>
<dbReference type="EMBL" id="FNBN01000015">
    <property type="protein sequence ID" value="SDH58808.1"/>
    <property type="molecule type" value="Genomic_DNA"/>
</dbReference>
<feature type="chain" id="PRO_5011569076" description="thioredoxin-dependent peroxiredoxin" evidence="17">
    <location>
        <begin position="22"/>
        <end position="170"/>
    </location>
</feature>
<accession>A0A1G8DMA5</accession>
<evidence type="ECO:0000256" key="14">
    <source>
        <dbReference type="ARBA" id="ARBA00049091"/>
    </source>
</evidence>
<keyword evidence="5" id="KW-0049">Antioxidant</keyword>
<dbReference type="InterPro" id="IPR013766">
    <property type="entry name" value="Thioredoxin_domain"/>
</dbReference>
<dbReference type="FunFam" id="3.40.30.10:FF:000122">
    <property type="entry name" value="Peroxiredoxin Q chloroplastic"/>
    <property type="match status" value="1"/>
</dbReference>
<comment type="subcellular location">
    <subcellularLocation>
        <location evidence="15">Thylakoid</location>
    </subcellularLocation>
</comment>
<evidence type="ECO:0000259" key="18">
    <source>
        <dbReference type="PROSITE" id="PS51352"/>
    </source>
</evidence>
<dbReference type="PANTHER" id="PTHR42801:SF4">
    <property type="entry name" value="AHPC_TSA FAMILY PROTEIN"/>
    <property type="match status" value="1"/>
</dbReference>
<feature type="signal peptide" evidence="17">
    <location>
        <begin position="1"/>
        <end position="21"/>
    </location>
</feature>
<evidence type="ECO:0000256" key="15">
    <source>
        <dbReference type="ARBA" id="ARBA00060385"/>
    </source>
</evidence>
<sequence length="170" mass="18964">MKKLSTILTLTFMFLFGNADAQLKAGDKVPSFQLKDQDGQTFDINSVLGKQPLVIYFYPKDETGTCTKEACAFRDSYEDFTSRGAKVIGISGDDVASHKSFANHHKLPFTLLADTGNKVRKLFGVPKKFIIPGRVTYIVDKQGVITYVFNNLQDGPRHVKEALTALEKMH</sequence>
<dbReference type="Proteomes" id="UP000199045">
    <property type="component" value="Unassembled WGS sequence"/>
</dbReference>
<name>A0A1G8DMA5_CHIFI</name>
<evidence type="ECO:0000256" key="3">
    <source>
        <dbReference type="ARBA" id="ARBA00013017"/>
    </source>
</evidence>
<comment type="catalytic activity">
    <reaction evidence="14">
        <text>a hydroperoxide + [thioredoxin]-dithiol = an alcohol + [thioredoxin]-disulfide + H2O</text>
        <dbReference type="Rhea" id="RHEA:62620"/>
        <dbReference type="Rhea" id="RHEA-COMP:10698"/>
        <dbReference type="Rhea" id="RHEA-COMP:10700"/>
        <dbReference type="ChEBI" id="CHEBI:15377"/>
        <dbReference type="ChEBI" id="CHEBI:29950"/>
        <dbReference type="ChEBI" id="CHEBI:30879"/>
        <dbReference type="ChEBI" id="CHEBI:35924"/>
        <dbReference type="ChEBI" id="CHEBI:50058"/>
        <dbReference type="EC" id="1.11.1.24"/>
    </reaction>
</comment>
<keyword evidence="8" id="KW-0793">Thylakoid</keyword>
<reference evidence="19 20" key="1">
    <citation type="submission" date="2016-10" db="EMBL/GenBank/DDBJ databases">
        <authorList>
            <person name="de Groot N.N."/>
        </authorList>
    </citation>
    <scope>NUCLEOTIDE SEQUENCE [LARGE SCALE GENOMIC DNA]</scope>
    <source>
        <strain evidence="19 20">DSM 527</strain>
    </source>
</reference>
<dbReference type="InterPro" id="IPR024706">
    <property type="entry name" value="Peroxiredoxin_AhpC-typ"/>
</dbReference>
<dbReference type="AlphaFoldDB" id="A0A1G8DMA5"/>
<dbReference type="SUPFAM" id="SSF52833">
    <property type="entry name" value="Thioredoxin-like"/>
    <property type="match status" value="1"/>
</dbReference>
<proteinExistence type="inferred from homology"/>
<dbReference type="RefSeq" id="WP_245705582.1">
    <property type="nucleotide sequence ID" value="NZ_FNBN01000015.1"/>
</dbReference>
<dbReference type="GO" id="GO:0034599">
    <property type="term" value="P:cellular response to oxidative stress"/>
    <property type="evidence" value="ECO:0007669"/>
    <property type="project" value="TreeGrafter"/>
</dbReference>
<evidence type="ECO:0000256" key="9">
    <source>
        <dbReference type="ARBA" id="ARBA00023157"/>
    </source>
</evidence>
<evidence type="ECO:0000256" key="7">
    <source>
        <dbReference type="ARBA" id="ARBA00023002"/>
    </source>
</evidence>
<dbReference type="Pfam" id="PF00578">
    <property type="entry name" value="AhpC-TSA"/>
    <property type="match status" value="1"/>
</dbReference>